<reference evidence="1 2" key="1">
    <citation type="submission" date="2021-02" db="EMBL/GenBank/DDBJ databases">
        <title>De Novo genome assembly of isolated myxobacteria.</title>
        <authorList>
            <person name="Stevens D.C."/>
        </authorList>
    </citation>
    <scope>NUCLEOTIDE SEQUENCE [LARGE SCALE GENOMIC DNA]</scope>
    <source>
        <strain evidence="2">SCPEA02</strain>
    </source>
</reference>
<dbReference type="InterPro" id="IPR011745">
    <property type="entry name" value="RNA_pol_sigma70_MYXXA"/>
</dbReference>
<proteinExistence type="predicted"/>
<dbReference type="Proteomes" id="UP000662747">
    <property type="component" value="Chromosome"/>
</dbReference>
<evidence type="ECO:0000313" key="2">
    <source>
        <dbReference type="Proteomes" id="UP000662747"/>
    </source>
</evidence>
<gene>
    <name evidence="1" type="ORF">JY651_20310</name>
</gene>
<dbReference type="SUPFAM" id="SSF88659">
    <property type="entry name" value="Sigma3 and sigma4 domains of RNA polymerase sigma factors"/>
    <property type="match status" value="1"/>
</dbReference>
<name>A0ABX7P9J4_9BACT</name>
<dbReference type="RefSeq" id="WP_206728637.1">
    <property type="nucleotide sequence ID" value="NZ_CP071090.1"/>
</dbReference>
<evidence type="ECO:0000313" key="1">
    <source>
        <dbReference type="EMBL" id="QSQ27110.1"/>
    </source>
</evidence>
<keyword evidence="2" id="KW-1185">Reference proteome</keyword>
<dbReference type="NCBIfam" id="TIGR03001">
    <property type="entry name" value="Sig-70_gmx1"/>
    <property type="match status" value="1"/>
</dbReference>
<protein>
    <submittedName>
        <fullName evidence="1">RNA polymerase subunit sigma-70</fullName>
    </submittedName>
</protein>
<dbReference type="InterPro" id="IPR013324">
    <property type="entry name" value="RNA_pol_sigma_r3/r4-like"/>
</dbReference>
<sequence length="294" mass="31618">MDATEPLRSFLEGAARPVAPGEADVLTGLLGEALSRARAAWPGVEVSSEDFARHLGARVAREAPLAEGLRALAAEDLYLARACLAGDRTALDNLQRAVLVPVGRAVRRVDASDVFVDEVLQLTRMKLLVGGARQEPRLAEYAGRGALRRWTEAVALGVAVALKRGTVKALPLDDAPLVSELRTADPELALMQERYRPAFRAAFAEALSGLSPRDRNLLRLSLVQNLGVESLGVLHQVHASTISRWLARARQSLLTDTRAALSRRLALSTSQLDSLLRVMDASLAVSLSSLLDEG</sequence>
<accession>A0ABX7P9J4</accession>
<dbReference type="EMBL" id="CP071090">
    <property type="protein sequence ID" value="QSQ27110.1"/>
    <property type="molecule type" value="Genomic_DNA"/>
</dbReference>
<organism evidence="1 2">
    <name type="scientific">Pyxidicoccus parkwayensis</name>
    <dbReference type="NCBI Taxonomy" id="2813578"/>
    <lineage>
        <taxon>Bacteria</taxon>
        <taxon>Pseudomonadati</taxon>
        <taxon>Myxococcota</taxon>
        <taxon>Myxococcia</taxon>
        <taxon>Myxococcales</taxon>
        <taxon>Cystobacterineae</taxon>
        <taxon>Myxococcaceae</taxon>
        <taxon>Pyxidicoccus</taxon>
    </lineage>
</organism>